<feature type="chain" id="PRO_5044887571" evidence="2">
    <location>
        <begin position="19"/>
        <end position="120"/>
    </location>
</feature>
<organism evidence="3 4">
    <name type="scientific">Heterodera schachtii</name>
    <name type="common">Sugarbeet cyst nematode worm</name>
    <name type="synonym">Tylenchus schachtii</name>
    <dbReference type="NCBI Taxonomy" id="97005"/>
    <lineage>
        <taxon>Eukaryota</taxon>
        <taxon>Metazoa</taxon>
        <taxon>Ecdysozoa</taxon>
        <taxon>Nematoda</taxon>
        <taxon>Chromadorea</taxon>
        <taxon>Rhabditida</taxon>
        <taxon>Tylenchina</taxon>
        <taxon>Tylenchomorpha</taxon>
        <taxon>Tylenchoidea</taxon>
        <taxon>Heteroderidae</taxon>
        <taxon>Heteroderinae</taxon>
        <taxon>Heterodera</taxon>
    </lineage>
</organism>
<gene>
    <name evidence="3" type="ORF">niasHS_000151</name>
</gene>
<evidence type="ECO:0000256" key="2">
    <source>
        <dbReference type="SAM" id="SignalP"/>
    </source>
</evidence>
<feature type="compositionally biased region" description="Basic and acidic residues" evidence="1">
    <location>
        <begin position="91"/>
        <end position="102"/>
    </location>
</feature>
<evidence type="ECO:0000313" key="3">
    <source>
        <dbReference type="EMBL" id="KAL3104413.1"/>
    </source>
</evidence>
<proteinExistence type="predicted"/>
<reference evidence="3 4" key="1">
    <citation type="submission" date="2024-10" db="EMBL/GenBank/DDBJ databases">
        <authorList>
            <person name="Kim D."/>
        </authorList>
    </citation>
    <scope>NUCLEOTIDE SEQUENCE [LARGE SCALE GENOMIC DNA]</scope>
    <source>
        <strain evidence="3">Taebaek</strain>
    </source>
</reference>
<feature type="signal peptide" evidence="2">
    <location>
        <begin position="1"/>
        <end position="18"/>
    </location>
</feature>
<dbReference type="EMBL" id="JBICCN010000002">
    <property type="protein sequence ID" value="KAL3104413.1"/>
    <property type="molecule type" value="Genomic_DNA"/>
</dbReference>
<accession>A0ABD2KNF8</accession>
<evidence type="ECO:0000313" key="4">
    <source>
        <dbReference type="Proteomes" id="UP001620645"/>
    </source>
</evidence>
<dbReference type="Proteomes" id="UP001620645">
    <property type="component" value="Unassembled WGS sequence"/>
</dbReference>
<evidence type="ECO:0000256" key="1">
    <source>
        <dbReference type="SAM" id="MobiDB-lite"/>
    </source>
</evidence>
<keyword evidence="4" id="KW-1185">Reference proteome</keyword>
<name>A0ABD2KNF8_HETSC</name>
<feature type="region of interest" description="Disordered" evidence="1">
    <location>
        <begin position="91"/>
        <end position="120"/>
    </location>
</feature>
<comment type="caution">
    <text evidence="3">The sequence shown here is derived from an EMBL/GenBank/DDBJ whole genome shotgun (WGS) entry which is preliminary data.</text>
</comment>
<dbReference type="AlphaFoldDB" id="A0ABD2KNF8"/>
<sequence>MNIRYNFALFLLLNLAFAAFSVRLSVDEGIDEEGLVWLFPCKFQSFYQRFEAGARLESVKPCPTHRAAVRPLQAQMELEQFGLGVRRTMGMKEQRMEEERSKLGTNGEGKNERKMHRINH</sequence>
<protein>
    <submittedName>
        <fullName evidence="3">Uncharacterized protein</fullName>
    </submittedName>
</protein>
<keyword evidence="2" id="KW-0732">Signal</keyword>